<dbReference type="SUPFAM" id="SSF52540">
    <property type="entry name" value="P-loop containing nucleoside triphosphate hydrolases"/>
    <property type="match status" value="2"/>
</dbReference>
<keyword evidence="2" id="KW-0547">Nucleotide-binding</keyword>
<dbReference type="GO" id="GO:0005524">
    <property type="term" value="F:ATP binding"/>
    <property type="evidence" value="ECO:0007669"/>
    <property type="project" value="UniProtKB-KW"/>
</dbReference>
<evidence type="ECO:0000313" key="6">
    <source>
        <dbReference type="EMBL" id="OCH90002.1"/>
    </source>
</evidence>
<dbReference type="AlphaFoldDB" id="A0A8E2AXP9"/>
<organism evidence="6 7">
    <name type="scientific">Obba rivulosa</name>
    <dbReference type="NCBI Taxonomy" id="1052685"/>
    <lineage>
        <taxon>Eukaryota</taxon>
        <taxon>Fungi</taxon>
        <taxon>Dikarya</taxon>
        <taxon>Basidiomycota</taxon>
        <taxon>Agaricomycotina</taxon>
        <taxon>Agaricomycetes</taxon>
        <taxon>Polyporales</taxon>
        <taxon>Gelatoporiaceae</taxon>
        <taxon>Obba</taxon>
    </lineage>
</organism>
<dbReference type="PANTHER" id="PTHR19211">
    <property type="entry name" value="ATP-BINDING TRANSPORT PROTEIN-RELATED"/>
    <property type="match status" value="1"/>
</dbReference>
<evidence type="ECO:0000259" key="5">
    <source>
        <dbReference type="PROSITE" id="PS50893"/>
    </source>
</evidence>
<dbReference type="InterPro" id="IPR050611">
    <property type="entry name" value="ABCF"/>
</dbReference>
<dbReference type="PROSITE" id="PS50893">
    <property type="entry name" value="ABC_TRANSPORTER_2"/>
    <property type="match status" value="2"/>
</dbReference>
<dbReference type="FunFam" id="3.40.50.300:FF:000618">
    <property type="entry name" value="ATP-binding cassette (ABC) transporter, putative"/>
    <property type="match status" value="1"/>
</dbReference>
<accession>A0A8E2AXP9</accession>
<dbReference type="Proteomes" id="UP000250043">
    <property type="component" value="Unassembled WGS sequence"/>
</dbReference>
<dbReference type="Pfam" id="PF00005">
    <property type="entry name" value="ABC_tran"/>
    <property type="match status" value="2"/>
</dbReference>
<gene>
    <name evidence="6" type="ORF">OBBRIDRAFT_793714</name>
</gene>
<protein>
    <submittedName>
        <fullName evidence="6">P-loop containing nucleoside triphosphate hydrolase protein</fullName>
    </submittedName>
</protein>
<dbReference type="InterPro" id="IPR032781">
    <property type="entry name" value="ABC_tran_Xtn"/>
</dbReference>
<dbReference type="GO" id="GO:0016887">
    <property type="term" value="F:ATP hydrolysis activity"/>
    <property type="evidence" value="ECO:0007669"/>
    <property type="project" value="InterPro"/>
</dbReference>
<feature type="domain" description="ABC transporter" evidence="5">
    <location>
        <begin position="398"/>
        <end position="619"/>
    </location>
</feature>
<dbReference type="CDD" id="cd03221">
    <property type="entry name" value="ABCF_EF-3"/>
    <property type="match status" value="2"/>
</dbReference>
<dbReference type="InterPro" id="IPR003593">
    <property type="entry name" value="AAA+_ATPase"/>
</dbReference>
<dbReference type="Pfam" id="PF12848">
    <property type="entry name" value="ABC_tran_Xtn"/>
    <property type="match status" value="1"/>
</dbReference>
<dbReference type="Gene3D" id="3.40.50.300">
    <property type="entry name" value="P-loop containing nucleotide triphosphate hydrolases"/>
    <property type="match status" value="2"/>
</dbReference>
<dbReference type="PANTHER" id="PTHR19211:SF15">
    <property type="entry name" value="ATP-BINDING CASSETTE SUB-FAMILY F MEMBER 2"/>
    <property type="match status" value="1"/>
</dbReference>
<evidence type="ECO:0000256" key="4">
    <source>
        <dbReference type="SAM" id="MobiDB-lite"/>
    </source>
</evidence>
<feature type="domain" description="ABC transporter" evidence="5">
    <location>
        <begin position="86"/>
        <end position="329"/>
    </location>
</feature>
<dbReference type="InterPro" id="IPR003439">
    <property type="entry name" value="ABC_transporter-like_ATP-bd"/>
</dbReference>
<dbReference type="FunFam" id="3.40.50.300:FF:000104">
    <property type="entry name" value="ATP-binding cassette sub-family F member 3"/>
    <property type="match status" value="1"/>
</dbReference>
<evidence type="ECO:0000256" key="1">
    <source>
        <dbReference type="ARBA" id="ARBA00022737"/>
    </source>
</evidence>
<evidence type="ECO:0000256" key="2">
    <source>
        <dbReference type="ARBA" id="ARBA00022741"/>
    </source>
</evidence>
<dbReference type="EMBL" id="KV722414">
    <property type="protein sequence ID" value="OCH90002.1"/>
    <property type="molecule type" value="Genomic_DNA"/>
</dbReference>
<sequence length="637" mass="70425">MAPSASKQKRLAEKAAKQSAKSKGATDASSTTTPAGSANGSSTNTPLTSMSAATSSEDLTSMAKLQIATDRSAAGVLVSDPKGRDIKIDQYTLSFHGRLLIEGAEVSLNYGQRYGLLGENGSGKSTFLQSIADRDIDIPEHIDIYLVSGEAEPSEVNAVDYIVASAKEKVAKLEQRIEDLSVADDIDEAALDATYEELEEMDPSTFEAKAGSILHGLGFSQQMMRKPTKDMSGGWRMRVALARALFVKPHLLLLDEPTNHLDLEAVVWLEAYLSMYNHILVITSHSQDFMDSVCTNIMDLTMKKKLVYYGGNYSTYVRTKSENEVNQMKAYQKQQDEIAHIKKFIASAGTYANLVKQAKSKQKIIDKMEAAGLIEKVETPRPLRFNFEDVHKLPPPILAFDEVAFSYSGKKEDYLYQGLSFGIDMDSRVAIVGQNGTGKSTLLNLITGALQPTEGTVSRHVGLKLAKYSQHSADQLPYNKAPIEHFQSLYQEKYPEKDIQAWRAQLGRFGLSGSHQTSPIKQLSDGLRNRVVFAQLAMEHPHILLLDEPTNHLDMESIDALAKAIKEYAGGVVIVSHDFRLISQVAEELWEVKNRKIKNLTKEGISIVDYKKLLAKNSYNALEKAKLFSKTTSKTKT</sequence>
<feature type="compositionally biased region" description="Polar residues" evidence="4">
    <location>
        <begin position="27"/>
        <end position="55"/>
    </location>
</feature>
<reference evidence="6 7" key="1">
    <citation type="submission" date="2016-07" db="EMBL/GenBank/DDBJ databases">
        <title>Draft genome of the white-rot fungus Obba rivulosa 3A-2.</title>
        <authorList>
            <consortium name="DOE Joint Genome Institute"/>
            <person name="Miettinen O."/>
            <person name="Riley R."/>
            <person name="Acob R."/>
            <person name="Barry K."/>
            <person name="Cullen D."/>
            <person name="De Vries R."/>
            <person name="Hainaut M."/>
            <person name="Hatakka A."/>
            <person name="Henrissat B."/>
            <person name="Hilden K."/>
            <person name="Kuo R."/>
            <person name="Labutti K."/>
            <person name="Lipzen A."/>
            <person name="Makela M.R."/>
            <person name="Sandor L."/>
            <person name="Spatafora J.W."/>
            <person name="Grigoriev I.V."/>
            <person name="Hibbett D.S."/>
        </authorList>
    </citation>
    <scope>NUCLEOTIDE SEQUENCE [LARGE SCALE GENOMIC DNA]</scope>
    <source>
        <strain evidence="6 7">3A-2</strain>
    </source>
</reference>
<keyword evidence="3" id="KW-0067">ATP-binding</keyword>
<keyword evidence="7" id="KW-1185">Reference proteome</keyword>
<evidence type="ECO:0000256" key="3">
    <source>
        <dbReference type="ARBA" id="ARBA00022840"/>
    </source>
</evidence>
<proteinExistence type="predicted"/>
<evidence type="ECO:0000313" key="7">
    <source>
        <dbReference type="Proteomes" id="UP000250043"/>
    </source>
</evidence>
<name>A0A8E2AXP9_9APHY</name>
<dbReference type="InterPro" id="IPR027417">
    <property type="entry name" value="P-loop_NTPase"/>
</dbReference>
<feature type="region of interest" description="Disordered" evidence="4">
    <location>
        <begin position="1"/>
        <end position="55"/>
    </location>
</feature>
<keyword evidence="6" id="KW-0378">Hydrolase</keyword>
<dbReference type="OrthoDB" id="2110130at2759"/>
<dbReference type="PROSITE" id="PS00211">
    <property type="entry name" value="ABC_TRANSPORTER_1"/>
    <property type="match status" value="1"/>
</dbReference>
<dbReference type="InterPro" id="IPR017871">
    <property type="entry name" value="ABC_transporter-like_CS"/>
</dbReference>
<dbReference type="SMART" id="SM00382">
    <property type="entry name" value="AAA"/>
    <property type="match status" value="2"/>
</dbReference>
<keyword evidence="1" id="KW-0677">Repeat</keyword>